<dbReference type="RefSeq" id="WP_183327938.1">
    <property type="nucleotide sequence ID" value="NZ_JACHXP010000027.1"/>
</dbReference>
<accession>A0A839VI68</accession>
<dbReference type="EMBL" id="JACHXP010000027">
    <property type="protein sequence ID" value="MBB3192377.1"/>
    <property type="molecule type" value="Genomic_DNA"/>
</dbReference>
<keyword evidence="1" id="KW-0732">Signal</keyword>
<comment type="caution">
    <text evidence="2">The sequence shown here is derived from an EMBL/GenBank/DDBJ whole genome shotgun (WGS) entry which is preliminary data.</text>
</comment>
<proteinExistence type="predicted"/>
<reference evidence="2 3" key="1">
    <citation type="submission" date="2020-08" db="EMBL/GenBank/DDBJ databases">
        <title>Genomic Encyclopedia of Type Strains, Phase III (KMG-III): the genomes of soil and plant-associated and newly described type strains.</title>
        <authorList>
            <person name="Whitman W."/>
        </authorList>
    </citation>
    <scope>NUCLEOTIDE SEQUENCE [LARGE SCALE GENOMIC DNA]</scope>
    <source>
        <strain evidence="2 3">CECT 7282</strain>
    </source>
</reference>
<sequence>MTQEPMRGRRRLAALLLCLLAGPLSGAMTLYDASTLDYWAGITPVDIRRVLAESLEPALTPQERQRLDDVTLHFPRRCPVADQEPFCYYQQTLADGRRQVVMSVASLRLFGDLALATAWLQLEGLSIETPSRYVAMLRHRQAAAFPDGRYPLPLVALGVPEDVRDREPVMDLYGKIFTSSMVFVLLHELGHALHRHPGYGPGISRADARAHEGEADAFALDVMARVAYPPLGMSVFFTLMAHWEPNRWHFADEASWRDYLAQATHPLTSDRLRRLAAALTARQDAFARAEPDVVAARERIAVVAGEIEGLADFMDDEEIQAGIVRLGQGGDPAILRPRRAAELVIDRASPSAARPFAGTFEGRLGDGTAELPVRVVLERQGNRVQGVFTYGLGLGELQGEVHQGRLHYAWTLGLEQGLGVMNAAEQGRRLRGRWGRERSDDDGGYWTLWRVEAP</sequence>
<evidence type="ECO:0000313" key="3">
    <source>
        <dbReference type="Proteomes" id="UP000547614"/>
    </source>
</evidence>
<dbReference type="AlphaFoldDB" id="A0A839VI68"/>
<evidence type="ECO:0000256" key="1">
    <source>
        <dbReference type="SAM" id="SignalP"/>
    </source>
</evidence>
<gene>
    <name evidence="2" type="ORF">FHR94_003665</name>
</gene>
<name>A0A839VI68_9GAMM</name>
<evidence type="ECO:0000313" key="2">
    <source>
        <dbReference type="EMBL" id="MBB3192377.1"/>
    </source>
</evidence>
<dbReference type="Proteomes" id="UP000547614">
    <property type="component" value="Unassembled WGS sequence"/>
</dbReference>
<feature type="chain" id="PRO_5032545287" evidence="1">
    <location>
        <begin position="27"/>
        <end position="454"/>
    </location>
</feature>
<keyword evidence="3" id="KW-1185">Reference proteome</keyword>
<protein>
    <submittedName>
        <fullName evidence="2">Uncharacterized protein</fullName>
    </submittedName>
</protein>
<feature type="signal peptide" evidence="1">
    <location>
        <begin position="1"/>
        <end position="26"/>
    </location>
</feature>
<organism evidence="2 3">
    <name type="scientific">Halomonas cerina</name>
    <dbReference type="NCBI Taxonomy" id="447424"/>
    <lineage>
        <taxon>Bacteria</taxon>
        <taxon>Pseudomonadati</taxon>
        <taxon>Pseudomonadota</taxon>
        <taxon>Gammaproteobacteria</taxon>
        <taxon>Oceanospirillales</taxon>
        <taxon>Halomonadaceae</taxon>
        <taxon>Halomonas</taxon>
    </lineage>
</organism>